<keyword evidence="2" id="KW-1185">Reference proteome</keyword>
<dbReference type="InterPro" id="IPR049798">
    <property type="entry name" value="LWR_salt"/>
</dbReference>
<sequence>MDAHYAFGVRIRLEPDAADVVIESPTVERRCLLEAARPGTDGWLFFRDTLWRGEVSDEAYARRLLSEKLGLTVEAVDFRGLHTDEEYLEALKAEIDDSLETFNADSVTETISKYFGSSLVVDGGNRG</sequence>
<proteinExistence type="predicted"/>
<accession>A0ABT2QIG6</accession>
<dbReference type="NCBIfam" id="NF033910">
    <property type="entry name" value="LWR_salt"/>
    <property type="match status" value="1"/>
</dbReference>
<evidence type="ECO:0000313" key="2">
    <source>
        <dbReference type="Proteomes" id="UP001320972"/>
    </source>
</evidence>
<reference evidence="1 2" key="1">
    <citation type="submission" date="2022-09" db="EMBL/GenBank/DDBJ databases">
        <title>Enrichment on poylsaccharides allowed isolation of novel metabolic and taxonomic groups of Haloarchaea.</title>
        <authorList>
            <person name="Sorokin D.Y."/>
            <person name="Elcheninov A.G."/>
            <person name="Khizhniak T.V."/>
            <person name="Kolganova T.V."/>
            <person name="Kublanov I.V."/>
        </authorList>
    </citation>
    <scope>NUCLEOTIDE SEQUENCE [LARGE SCALE GENOMIC DNA]</scope>
    <source>
        <strain evidence="1 2">AArc-m2/3/4</strain>
    </source>
</reference>
<evidence type="ECO:0000313" key="1">
    <source>
        <dbReference type="EMBL" id="MCU4974733.1"/>
    </source>
</evidence>
<dbReference type="Proteomes" id="UP001320972">
    <property type="component" value="Unassembled WGS sequence"/>
</dbReference>
<name>A0ABT2QIG6_9EURY</name>
<comment type="caution">
    <text evidence="1">The sequence shown here is derived from an EMBL/GenBank/DDBJ whole genome shotgun (WGS) entry which is preliminary data.</text>
</comment>
<gene>
    <name evidence="1" type="primary">lwrS</name>
    <name evidence="1" type="ORF">OB955_18600</name>
</gene>
<dbReference type="EMBL" id="JAOPKB010000013">
    <property type="protein sequence ID" value="MCU4974733.1"/>
    <property type="molecule type" value="Genomic_DNA"/>
</dbReference>
<organism evidence="1 2">
    <name type="scientific">Natronoglomus mannanivorans</name>
    <dbReference type="NCBI Taxonomy" id="2979990"/>
    <lineage>
        <taxon>Archaea</taxon>
        <taxon>Methanobacteriati</taxon>
        <taxon>Methanobacteriota</taxon>
        <taxon>Stenosarchaea group</taxon>
        <taxon>Halobacteria</taxon>
        <taxon>Halobacteriales</taxon>
        <taxon>Natrialbaceae</taxon>
        <taxon>Natronoglomus</taxon>
    </lineage>
</organism>
<protein>
    <submittedName>
        <fullName evidence="1">LWR-salt protein</fullName>
    </submittedName>
</protein>
<dbReference type="RefSeq" id="WP_338008700.1">
    <property type="nucleotide sequence ID" value="NZ_JAOPKB010000013.1"/>
</dbReference>
<dbReference type="Pfam" id="PF26423">
    <property type="entry name" value="LWR_salt"/>
    <property type="match status" value="1"/>
</dbReference>